<evidence type="ECO:0000259" key="2">
    <source>
        <dbReference type="Pfam" id="PF03572"/>
    </source>
</evidence>
<dbReference type="EMBL" id="SMLW01000661">
    <property type="protein sequence ID" value="MTI28341.1"/>
    <property type="molecule type" value="Genomic_DNA"/>
</dbReference>
<evidence type="ECO:0000313" key="3">
    <source>
        <dbReference type="EMBL" id="MTI28341.1"/>
    </source>
</evidence>
<proteinExistence type="predicted"/>
<name>A0ABW9RWT9_9BACT</name>
<reference evidence="3 4" key="1">
    <citation type="submission" date="2019-02" db="EMBL/GenBank/DDBJ databases">
        <authorList>
            <person name="Goldberg S.R."/>
            <person name="Haltli B.A."/>
            <person name="Correa H."/>
            <person name="Russell K.G."/>
        </authorList>
    </citation>
    <scope>NUCLEOTIDE SEQUENCE [LARGE SCALE GENOMIC DNA]</scope>
    <source>
        <strain evidence="3 4">JCM 16186</strain>
    </source>
</reference>
<dbReference type="InterPro" id="IPR029045">
    <property type="entry name" value="ClpP/crotonase-like_dom_sf"/>
</dbReference>
<keyword evidence="1" id="KW-0732">Signal</keyword>
<comment type="caution">
    <text evidence="3">The sequence shown here is derived from an EMBL/GenBank/DDBJ whole genome shotgun (WGS) entry which is preliminary data.</text>
</comment>
<evidence type="ECO:0000256" key="1">
    <source>
        <dbReference type="SAM" id="SignalP"/>
    </source>
</evidence>
<evidence type="ECO:0000313" key="4">
    <source>
        <dbReference type="Proteomes" id="UP000798808"/>
    </source>
</evidence>
<keyword evidence="4" id="KW-1185">Reference proteome</keyword>
<accession>A0ABW9RWT9</accession>
<dbReference type="Pfam" id="PF03572">
    <property type="entry name" value="Peptidase_S41"/>
    <property type="match status" value="1"/>
</dbReference>
<sequence>MRTTFFTFAILCFSFYCFGQTPQMIDNLESFAKVYGYVRYFHPSDEASDIDWELLAIYGAKKVERCKTQEELKKALLEIFRPVAPLIQIEKHNKISFDSSMLVPPSLNGMKVITWQHLGLGMGHKNSIYQSARLNRKQKFRGQSTFGSVFTKIPVQKYAGLPFKLSANTRMIEGGGAMHLWVRIEDKNSNRGFFNNMQDQPIKDTEARQYEITGTLDSDAESAFFGGFLSHGDIGELDEFEFKVLLNNEWTSIFNEDFDNPSDSSLFSFEPGIGRYDSGIDGYKFKIQKILPGDQALVISKSNAIEVGEVATAIFEKHAQIGECIKKDINSELACIIPLALYGDDNHTYPQVPQKELMSLKEELKTIEKSHISGSNLYVRLADITITWNIFQHFFPYSNLVEVDWLSNLRNTYKNTYNDHSEYDFLKTLQKFTAPLKDGHINVYNSKTAHKEAHVAPIDWEWIEGELVITQVMDSLPLKQGSLVKMINGIKPSDYFVEIYKYISAGTKGYMQHRASLEALRGKKNTELTLLVEDFSGRQETLTINRSMTVYDHFNNKHARDVHKEVAEGIYYIDLDQISMEKITEIMPELEASKVIICDLRGYPNGNDGLIEHLLTVKDTSDHWMKIPEIIYPDQENIVNFKPYNWSLEPKSPHINAEIIFIIDGRAISYAESYMGFIDHYDLATIIGQPTAGTNGNINPFTLPGDYRISWTGMWVEKHDGSQHYGVGTLPDITVDKTISGIRENRDEFLEKAIEIAKEKTRQNGSIKTE</sequence>
<dbReference type="SUPFAM" id="SSF52096">
    <property type="entry name" value="ClpP/crotonase"/>
    <property type="match status" value="1"/>
</dbReference>
<feature type="signal peptide" evidence="1">
    <location>
        <begin position="1"/>
        <end position="19"/>
    </location>
</feature>
<dbReference type="InterPro" id="IPR005151">
    <property type="entry name" value="Tail-specific_protease"/>
</dbReference>
<feature type="chain" id="PRO_5045617481" evidence="1">
    <location>
        <begin position="20"/>
        <end position="770"/>
    </location>
</feature>
<gene>
    <name evidence="3" type="ORF">E1163_25515</name>
</gene>
<dbReference type="Gene3D" id="3.90.226.10">
    <property type="entry name" value="2-enoyl-CoA Hydratase, Chain A, domain 1"/>
    <property type="match status" value="1"/>
</dbReference>
<protein>
    <submittedName>
        <fullName evidence="3">Peptidase S41</fullName>
    </submittedName>
</protein>
<dbReference type="Gene3D" id="3.30.750.44">
    <property type="match status" value="1"/>
</dbReference>
<organism evidence="3 4">
    <name type="scientific">Fulvivirga kasyanovii</name>
    <dbReference type="NCBI Taxonomy" id="396812"/>
    <lineage>
        <taxon>Bacteria</taxon>
        <taxon>Pseudomonadati</taxon>
        <taxon>Bacteroidota</taxon>
        <taxon>Cytophagia</taxon>
        <taxon>Cytophagales</taxon>
        <taxon>Fulvivirgaceae</taxon>
        <taxon>Fulvivirga</taxon>
    </lineage>
</organism>
<feature type="domain" description="Tail specific protease" evidence="2">
    <location>
        <begin position="572"/>
        <end position="735"/>
    </location>
</feature>
<dbReference type="Proteomes" id="UP000798808">
    <property type="component" value="Unassembled WGS sequence"/>
</dbReference>